<protein>
    <submittedName>
        <fullName evidence="3">VanZ family protein</fullName>
    </submittedName>
</protein>
<feature type="transmembrane region" description="Helical" evidence="1">
    <location>
        <begin position="47"/>
        <end position="65"/>
    </location>
</feature>
<feature type="domain" description="VanZ-like" evidence="2">
    <location>
        <begin position="94"/>
        <end position="164"/>
    </location>
</feature>
<keyword evidence="1" id="KW-1133">Transmembrane helix</keyword>
<evidence type="ECO:0000256" key="1">
    <source>
        <dbReference type="SAM" id="Phobius"/>
    </source>
</evidence>
<feature type="transmembrane region" description="Helical" evidence="1">
    <location>
        <begin position="148"/>
        <end position="165"/>
    </location>
</feature>
<name>A0ABV5ZYE4_9PSEU</name>
<reference evidence="3 4" key="1">
    <citation type="submission" date="2024-09" db="EMBL/GenBank/DDBJ databases">
        <authorList>
            <person name="Sun Q."/>
            <person name="Mori K."/>
        </authorList>
    </citation>
    <scope>NUCLEOTIDE SEQUENCE [LARGE SCALE GENOMIC DNA]</scope>
    <source>
        <strain evidence="3 4">TBRC 7907</strain>
    </source>
</reference>
<dbReference type="PROSITE" id="PS51257">
    <property type="entry name" value="PROKAR_LIPOPROTEIN"/>
    <property type="match status" value="1"/>
</dbReference>
<feature type="transmembrane region" description="Helical" evidence="1">
    <location>
        <begin position="20"/>
        <end position="41"/>
    </location>
</feature>
<dbReference type="Proteomes" id="UP001589693">
    <property type="component" value="Unassembled WGS sequence"/>
</dbReference>
<evidence type="ECO:0000313" key="3">
    <source>
        <dbReference type="EMBL" id="MFB9905014.1"/>
    </source>
</evidence>
<dbReference type="InterPro" id="IPR006976">
    <property type="entry name" value="VanZ-like"/>
</dbReference>
<gene>
    <name evidence="3" type="ORF">ACFFQA_13825</name>
</gene>
<dbReference type="RefSeq" id="WP_377852305.1">
    <property type="nucleotide sequence ID" value="NZ_JBHLZU010000011.1"/>
</dbReference>
<keyword evidence="1" id="KW-0812">Transmembrane</keyword>
<dbReference type="Pfam" id="PF04892">
    <property type="entry name" value="VanZ"/>
    <property type="match status" value="1"/>
</dbReference>
<comment type="caution">
    <text evidence="3">The sequence shown here is derived from an EMBL/GenBank/DDBJ whole genome shotgun (WGS) entry which is preliminary data.</text>
</comment>
<keyword evidence="1" id="KW-0472">Membrane</keyword>
<organism evidence="3 4">
    <name type="scientific">Allokutzneria oryzae</name>
    <dbReference type="NCBI Taxonomy" id="1378989"/>
    <lineage>
        <taxon>Bacteria</taxon>
        <taxon>Bacillati</taxon>
        <taxon>Actinomycetota</taxon>
        <taxon>Actinomycetes</taxon>
        <taxon>Pseudonocardiales</taxon>
        <taxon>Pseudonocardiaceae</taxon>
        <taxon>Allokutzneria</taxon>
    </lineage>
</organism>
<sequence>MRHFSRDLDLAERIFGSPQVAFAAFVGCLVLGAAGLVLAWLLRWGKIATALSLASLGGVLAATLVRRGSRGTADSLGEAWAMCTQNDFSLSGSWARLNFVMLMPFAFFGVLAVKRFIPVAAACVGLAIGIELYQAMSGVGACETQDMLNNALGGILAAGVAWLLVGRRPRRHVRPQQQEPLVMNGWTGN</sequence>
<proteinExistence type="predicted"/>
<evidence type="ECO:0000259" key="2">
    <source>
        <dbReference type="Pfam" id="PF04892"/>
    </source>
</evidence>
<dbReference type="EMBL" id="JBHLZU010000011">
    <property type="protein sequence ID" value="MFB9905014.1"/>
    <property type="molecule type" value="Genomic_DNA"/>
</dbReference>
<keyword evidence="4" id="KW-1185">Reference proteome</keyword>
<accession>A0ABV5ZYE4</accession>
<evidence type="ECO:0000313" key="4">
    <source>
        <dbReference type="Proteomes" id="UP001589693"/>
    </source>
</evidence>
<feature type="transmembrane region" description="Helical" evidence="1">
    <location>
        <begin position="105"/>
        <end position="128"/>
    </location>
</feature>